<dbReference type="PANTHER" id="PTHR10520:SF12">
    <property type="entry name" value="TRIFUNCTIONAL PURINE BIOSYNTHETIC PROTEIN ADENOSINE-3"/>
    <property type="match status" value="1"/>
</dbReference>
<gene>
    <name evidence="7" type="ORF">METZ01_LOCUS494296</name>
</gene>
<dbReference type="GO" id="GO:0004641">
    <property type="term" value="F:phosphoribosylformylglycinamidine cyclo-ligase activity"/>
    <property type="evidence" value="ECO:0007669"/>
    <property type="project" value="UniProtKB-EC"/>
</dbReference>
<evidence type="ECO:0000256" key="3">
    <source>
        <dbReference type="ARBA" id="ARBA00022598"/>
    </source>
</evidence>
<dbReference type="GO" id="GO:0005524">
    <property type="term" value="F:ATP binding"/>
    <property type="evidence" value="ECO:0007669"/>
    <property type="project" value="UniProtKB-KW"/>
</dbReference>
<reference evidence="7" key="1">
    <citation type="submission" date="2018-05" db="EMBL/GenBank/DDBJ databases">
        <authorList>
            <person name="Lanie J.A."/>
            <person name="Ng W.-L."/>
            <person name="Kazmierczak K.M."/>
            <person name="Andrzejewski T.M."/>
            <person name="Davidsen T.M."/>
            <person name="Wayne K.J."/>
            <person name="Tettelin H."/>
            <person name="Glass J.I."/>
            <person name="Rusch D."/>
            <person name="Podicherti R."/>
            <person name="Tsui H.-C.T."/>
            <person name="Winkler M.E."/>
        </authorList>
    </citation>
    <scope>NUCLEOTIDE SEQUENCE</scope>
</reference>
<dbReference type="InterPro" id="IPR004733">
    <property type="entry name" value="PurM_cligase"/>
</dbReference>
<evidence type="ECO:0000313" key="7">
    <source>
        <dbReference type="EMBL" id="SVE41442.1"/>
    </source>
</evidence>
<evidence type="ECO:0000256" key="4">
    <source>
        <dbReference type="ARBA" id="ARBA00022741"/>
    </source>
</evidence>
<name>A0A383DAD6_9ZZZZ</name>
<keyword evidence="3" id="KW-0436">Ligase</keyword>
<feature type="non-terminal residue" evidence="7">
    <location>
        <position position="1"/>
    </location>
</feature>
<dbReference type="GO" id="GO:0004637">
    <property type="term" value="F:phosphoribosylamine-glycine ligase activity"/>
    <property type="evidence" value="ECO:0007669"/>
    <property type="project" value="TreeGrafter"/>
</dbReference>
<evidence type="ECO:0000256" key="1">
    <source>
        <dbReference type="ARBA" id="ARBA00004686"/>
    </source>
</evidence>
<dbReference type="UniPathway" id="UPA00074">
    <property type="reaction ID" value="UER00129"/>
</dbReference>
<keyword evidence="4" id="KW-0547">Nucleotide-binding</keyword>
<sequence>CKILLSNYDVSEFVEALGCTVSDALLAIHKSYLHISDAILDKDWLRGISHITGGGIVSNTKRILEEDQNPDISWDAWERPAIFKLIQELGSVPESDLRQSMNLGIGLILVVRPDGLNECLAHLDSLDETFYELGKVS</sequence>
<dbReference type="EMBL" id="UINC01215653">
    <property type="protein sequence ID" value="SVE41442.1"/>
    <property type="molecule type" value="Genomic_DNA"/>
</dbReference>
<proteinExistence type="predicted"/>
<dbReference type="Pfam" id="PF02769">
    <property type="entry name" value="AIRS_C"/>
    <property type="match status" value="1"/>
</dbReference>
<evidence type="ECO:0000256" key="5">
    <source>
        <dbReference type="ARBA" id="ARBA00022840"/>
    </source>
</evidence>
<dbReference type="GO" id="GO:0046084">
    <property type="term" value="P:adenine biosynthetic process"/>
    <property type="evidence" value="ECO:0007669"/>
    <property type="project" value="TreeGrafter"/>
</dbReference>
<organism evidence="7">
    <name type="scientific">marine metagenome</name>
    <dbReference type="NCBI Taxonomy" id="408172"/>
    <lineage>
        <taxon>unclassified sequences</taxon>
        <taxon>metagenomes</taxon>
        <taxon>ecological metagenomes</taxon>
    </lineage>
</organism>
<dbReference type="InterPro" id="IPR036676">
    <property type="entry name" value="PurM-like_C_sf"/>
</dbReference>
<feature type="domain" description="PurM-like C-terminal" evidence="6">
    <location>
        <begin position="21"/>
        <end position="136"/>
    </location>
</feature>
<accession>A0A383DAD6</accession>
<dbReference type="InterPro" id="IPR010918">
    <property type="entry name" value="PurM-like_C_dom"/>
</dbReference>
<evidence type="ECO:0000259" key="6">
    <source>
        <dbReference type="Pfam" id="PF02769"/>
    </source>
</evidence>
<dbReference type="SUPFAM" id="SSF56042">
    <property type="entry name" value="PurM C-terminal domain-like"/>
    <property type="match status" value="1"/>
</dbReference>
<evidence type="ECO:0000256" key="2">
    <source>
        <dbReference type="ARBA" id="ARBA00013047"/>
    </source>
</evidence>
<dbReference type="GO" id="GO:0005829">
    <property type="term" value="C:cytosol"/>
    <property type="evidence" value="ECO:0007669"/>
    <property type="project" value="TreeGrafter"/>
</dbReference>
<dbReference type="EC" id="6.3.3.1" evidence="2"/>
<dbReference type="PANTHER" id="PTHR10520">
    <property type="entry name" value="TRIFUNCTIONAL PURINE BIOSYNTHETIC PROTEIN ADENOSINE-3-RELATED"/>
    <property type="match status" value="1"/>
</dbReference>
<dbReference type="Gene3D" id="3.90.650.10">
    <property type="entry name" value="PurM-like C-terminal domain"/>
    <property type="match status" value="1"/>
</dbReference>
<protein>
    <recommendedName>
        <fullName evidence="2">phosphoribosylformylglycinamidine cyclo-ligase</fullName>
        <ecNumber evidence="2">6.3.3.1</ecNumber>
    </recommendedName>
</protein>
<comment type="pathway">
    <text evidence="1">Purine metabolism; IMP biosynthesis via de novo pathway; 5-amino-1-(5-phospho-D-ribosyl)imidazole from N(2)-formyl-N(1)-(5-phospho-D-ribosyl)glycinamide: step 2/2.</text>
</comment>
<keyword evidence="5" id="KW-0067">ATP-binding</keyword>
<dbReference type="GO" id="GO:0006189">
    <property type="term" value="P:'de novo' IMP biosynthetic process"/>
    <property type="evidence" value="ECO:0007669"/>
    <property type="project" value="UniProtKB-UniPathway"/>
</dbReference>
<dbReference type="AlphaFoldDB" id="A0A383DAD6"/>